<keyword evidence="6" id="KW-1133">Transmembrane helix</keyword>
<evidence type="ECO:0000256" key="9">
    <source>
        <dbReference type="ARBA" id="ARBA00023033"/>
    </source>
</evidence>
<dbReference type="Pfam" id="PF00067">
    <property type="entry name" value="p450"/>
    <property type="match status" value="1"/>
</dbReference>
<reference evidence="12" key="2">
    <citation type="submission" date="2021-02" db="EMBL/GenBank/DDBJ databases">
        <authorList>
            <person name="Kimball J.A."/>
            <person name="Haas M.W."/>
            <person name="Macchietto M."/>
            <person name="Kono T."/>
            <person name="Duquette J."/>
            <person name="Shao M."/>
        </authorList>
    </citation>
    <scope>NUCLEOTIDE SEQUENCE</scope>
    <source>
        <tissue evidence="12">Fresh leaf tissue</tissue>
    </source>
</reference>
<gene>
    <name evidence="12" type="ORF">GUJ93_ZPchr0006g44089</name>
</gene>
<evidence type="ECO:0000256" key="7">
    <source>
        <dbReference type="ARBA" id="ARBA00023002"/>
    </source>
</evidence>
<evidence type="ECO:0000256" key="8">
    <source>
        <dbReference type="ARBA" id="ARBA00023004"/>
    </source>
</evidence>
<keyword evidence="9 11" id="KW-0503">Monooxygenase</keyword>
<sequence length="536" mass="60188">MEEVAVGRWSWRVVAVAASAACLLLHVAARVADALWWRPRRLEAHFARQGVRGPSYRFLVGSVREMVTLIAEATAKPMAPAAAHNALPRVLSFYHYWRKIYGPTFLIWFGPTPRLTVAEPDLVREIFLTRAEAFDRYAAHPVVRQLEGNGLVSLHGDKWALHRRVLTPGFYPDNLNRLVPHVGRSVAALAERWRAMAGEGEVEVDVAEWFQVVAEEAITRATFGRSYNSGRIVFGMQARLMAFASETFRKVLVPGYRFLPTKRNRLSWGLDRDIRRGLVPLIGRRSGNDDGEEDETELKDKDNGFRDLLELMINAGVNKKTMPVEDMVEECKTFFFAGKQTTTNMLTWVTVLLAMHPDWQDRARREVLDVCGDAGELPAKEHLPKLKTLGMILNETLRLYPPAVATIRRAKVDITLGDGLSIPRDTELLVPIMAIHHDVRFWGADAAQFNPARFAGGAARAAKHPLAFMPFGLGSRMCIGQNLALLEAKLTMAILLQRFDLKPSPNYVHAPTVLMLLYPQYGAPVIFIPRQSQPSD</sequence>
<evidence type="ECO:0000256" key="6">
    <source>
        <dbReference type="ARBA" id="ARBA00022989"/>
    </source>
</evidence>
<reference evidence="12" key="1">
    <citation type="journal article" date="2021" name="bioRxiv">
        <title>Whole Genome Assembly and Annotation of Northern Wild Rice, Zizania palustris L., Supports a Whole Genome Duplication in the Zizania Genus.</title>
        <authorList>
            <person name="Haas M."/>
            <person name="Kono T."/>
            <person name="Macchietto M."/>
            <person name="Millas R."/>
            <person name="McGilp L."/>
            <person name="Shao M."/>
            <person name="Duquette J."/>
            <person name="Hirsch C.N."/>
            <person name="Kimball J."/>
        </authorList>
    </citation>
    <scope>NUCLEOTIDE SEQUENCE</scope>
    <source>
        <tissue evidence="12">Fresh leaf tissue</tissue>
    </source>
</reference>
<comment type="similarity">
    <text evidence="2 11">Belongs to the cytochrome P450 family.</text>
</comment>
<evidence type="ECO:0000313" key="12">
    <source>
        <dbReference type="EMBL" id="KAG8075384.1"/>
    </source>
</evidence>
<dbReference type="FunFam" id="1.10.630.10:FF:000029">
    <property type="entry name" value="Cytochrome P450 734A1"/>
    <property type="match status" value="1"/>
</dbReference>
<dbReference type="CDD" id="cd20639">
    <property type="entry name" value="CYP734"/>
    <property type="match status" value="1"/>
</dbReference>
<accession>A0A8J5TBL4</accession>
<evidence type="ECO:0000313" key="13">
    <source>
        <dbReference type="Proteomes" id="UP000729402"/>
    </source>
</evidence>
<dbReference type="InterPro" id="IPR001128">
    <property type="entry name" value="Cyt_P450"/>
</dbReference>
<dbReference type="Proteomes" id="UP000729402">
    <property type="component" value="Unassembled WGS sequence"/>
</dbReference>
<comment type="subcellular location">
    <subcellularLocation>
        <location evidence="1">Membrane</location>
        <topology evidence="1">Single-pass membrane protein</topology>
    </subcellularLocation>
</comment>
<evidence type="ECO:0000256" key="3">
    <source>
        <dbReference type="ARBA" id="ARBA00022617"/>
    </source>
</evidence>
<evidence type="ECO:0000256" key="5">
    <source>
        <dbReference type="ARBA" id="ARBA00022723"/>
    </source>
</evidence>
<keyword evidence="10" id="KW-0472">Membrane</keyword>
<name>A0A8J5TBL4_ZIZPA</name>
<keyword evidence="7 11" id="KW-0560">Oxidoreductase</keyword>
<dbReference type="GO" id="GO:0005506">
    <property type="term" value="F:iron ion binding"/>
    <property type="evidence" value="ECO:0007669"/>
    <property type="project" value="InterPro"/>
</dbReference>
<protein>
    <recommendedName>
        <fullName evidence="14">Cytochrome P450</fullName>
    </recommendedName>
</protein>
<keyword evidence="5 11" id="KW-0479">Metal-binding</keyword>
<evidence type="ECO:0000256" key="1">
    <source>
        <dbReference type="ARBA" id="ARBA00004167"/>
    </source>
</evidence>
<dbReference type="GO" id="GO:0010268">
    <property type="term" value="P:brassinosteroid homeostasis"/>
    <property type="evidence" value="ECO:0007669"/>
    <property type="project" value="TreeGrafter"/>
</dbReference>
<keyword evidence="8 11" id="KW-0408">Iron</keyword>
<comment type="caution">
    <text evidence="12">The sequence shown here is derived from an EMBL/GenBank/DDBJ whole genome shotgun (WGS) entry which is preliminary data.</text>
</comment>
<dbReference type="InterPro" id="IPR050665">
    <property type="entry name" value="Cytochrome_P450_Monooxygen"/>
</dbReference>
<proteinExistence type="inferred from homology"/>
<dbReference type="OrthoDB" id="1470350at2759"/>
<dbReference type="GO" id="GO:0004497">
    <property type="term" value="F:monooxygenase activity"/>
    <property type="evidence" value="ECO:0007669"/>
    <property type="project" value="UniProtKB-KW"/>
</dbReference>
<evidence type="ECO:0000256" key="2">
    <source>
        <dbReference type="ARBA" id="ARBA00010617"/>
    </source>
</evidence>
<dbReference type="PANTHER" id="PTHR24282">
    <property type="entry name" value="CYTOCHROME P450 FAMILY MEMBER"/>
    <property type="match status" value="1"/>
</dbReference>
<keyword evidence="3 11" id="KW-0349">Heme</keyword>
<keyword evidence="13" id="KW-1185">Reference proteome</keyword>
<evidence type="ECO:0000256" key="11">
    <source>
        <dbReference type="RuleBase" id="RU000461"/>
    </source>
</evidence>
<keyword evidence="4" id="KW-0812">Transmembrane</keyword>
<dbReference type="GO" id="GO:0016131">
    <property type="term" value="P:brassinosteroid metabolic process"/>
    <property type="evidence" value="ECO:0007669"/>
    <property type="project" value="TreeGrafter"/>
</dbReference>
<dbReference type="InterPro" id="IPR017972">
    <property type="entry name" value="Cyt_P450_CS"/>
</dbReference>
<dbReference type="EMBL" id="JAAALK010000283">
    <property type="protein sequence ID" value="KAG8075384.1"/>
    <property type="molecule type" value="Genomic_DNA"/>
</dbReference>
<dbReference type="AlphaFoldDB" id="A0A8J5TBL4"/>
<dbReference type="GO" id="GO:0016020">
    <property type="term" value="C:membrane"/>
    <property type="evidence" value="ECO:0007669"/>
    <property type="project" value="UniProtKB-SubCell"/>
</dbReference>
<evidence type="ECO:0000256" key="10">
    <source>
        <dbReference type="ARBA" id="ARBA00023136"/>
    </source>
</evidence>
<dbReference type="PANTHER" id="PTHR24282:SF43">
    <property type="entry name" value="CYTOCHROME P450 734A4"/>
    <property type="match status" value="1"/>
</dbReference>
<evidence type="ECO:0000256" key="4">
    <source>
        <dbReference type="ARBA" id="ARBA00022692"/>
    </source>
</evidence>
<evidence type="ECO:0008006" key="14">
    <source>
        <dbReference type="Google" id="ProtNLM"/>
    </source>
</evidence>
<organism evidence="12 13">
    <name type="scientific">Zizania palustris</name>
    <name type="common">Northern wild rice</name>
    <dbReference type="NCBI Taxonomy" id="103762"/>
    <lineage>
        <taxon>Eukaryota</taxon>
        <taxon>Viridiplantae</taxon>
        <taxon>Streptophyta</taxon>
        <taxon>Embryophyta</taxon>
        <taxon>Tracheophyta</taxon>
        <taxon>Spermatophyta</taxon>
        <taxon>Magnoliopsida</taxon>
        <taxon>Liliopsida</taxon>
        <taxon>Poales</taxon>
        <taxon>Poaceae</taxon>
        <taxon>BOP clade</taxon>
        <taxon>Oryzoideae</taxon>
        <taxon>Oryzeae</taxon>
        <taxon>Zizaniinae</taxon>
        <taxon>Zizania</taxon>
    </lineage>
</organism>
<dbReference type="GO" id="GO:0020037">
    <property type="term" value="F:heme binding"/>
    <property type="evidence" value="ECO:0007669"/>
    <property type="project" value="InterPro"/>
</dbReference>
<dbReference type="PROSITE" id="PS00086">
    <property type="entry name" value="CYTOCHROME_P450"/>
    <property type="match status" value="1"/>
</dbReference>
<dbReference type="GO" id="GO:0016705">
    <property type="term" value="F:oxidoreductase activity, acting on paired donors, with incorporation or reduction of molecular oxygen"/>
    <property type="evidence" value="ECO:0007669"/>
    <property type="project" value="InterPro"/>
</dbReference>